<sequence length="81" mass="9035">MLQSVGMQPGLSDILLERASRYTPDPVEQAKLADRTIAVALDNVDFIDDPYPRLALYNAMHRIVREDHLKVSKPASSKAQS</sequence>
<organism evidence="1 2">
    <name type="scientific">Endobacterium cereale</name>
    <dbReference type="NCBI Taxonomy" id="2663029"/>
    <lineage>
        <taxon>Bacteria</taxon>
        <taxon>Pseudomonadati</taxon>
        <taxon>Pseudomonadota</taxon>
        <taxon>Alphaproteobacteria</taxon>
        <taxon>Hyphomicrobiales</taxon>
        <taxon>Rhizobiaceae</taxon>
        <taxon>Endobacterium</taxon>
    </lineage>
</organism>
<evidence type="ECO:0000313" key="2">
    <source>
        <dbReference type="Proteomes" id="UP000435138"/>
    </source>
</evidence>
<keyword evidence="2" id="KW-1185">Reference proteome</keyword>
<dbReference type="RefSeq" id="WP_153352926.1">
    <property type="nucleotide sequence ID" value="NZ_JAYKOO010000006.1"/>
</dbReference>
<dbReference type="AlphaFoldDB" id="A0A6A8A3D3"/>
<comment type="caution">
    <text evidence="1">The sequence shown here is derived from an EMBL/GenBank/DDBJ whole genome shotgun (WGS) entry which is preliminary data.</text>
</comment>
<gene>
    <name evidence="1" type="ORF">GAO09_04850</name>
</gene>
<accession>A0A6A8A3D3</accession>
<reference evidence="1 2" key="1">
    <citation type="submission" date="2019-11" db="EMBL/GenBank/DDBJ databases">
        <title>Genome analysis of Rhizobacterium cereale a novel genus and species isolated from maize roots in North Spain.</title>
        <authorList>
            <person name="Menendez E."/>
            <person name="Flores-Felix J.D."/>
            <person name="Ramirez-Bahena M.-H."/>
            <person name="Igual J.M."/>
            <person name="Garcia-Fraile P."/>
            <person name="Peix A."/>
            <person name="Velazquez E."/>
        </authorList>
    </citation>
    <scope>NUCLEOTIDE SEQUENCE [LARGE SCALE GENOMIC DNA]</scope>
    <source>
        <strain evidence="1 2">RZME27</strain>
    </source>
</reference>
<evidence type="ECO:0000313" key="1">
    <source>
        <dbReference type="EMBL" id="MQY45393.1"/>
    </source>
</evidence>
<dbReference type="EMBL" id="WIXI01000031">
    <property type="protein sequence ID" value="MQY45393.1"/>
    <property type="molecule type" value="Genomic_DNA"/>
</dbReference>
<name>A0A6A8A3D3_9HYPH</name>
<proteinExistence type="predicted"/>
<protein>
    <submittedName>
        <fullName evidence="1">Uncharacterized protein</fullName>
    </submittedName>
</protein>
<dbReference type="Proteomes" id="UP000435138">
    <property type="component" value="Unassembled WGS sequence"/>
</dbReference>